<keyword evidence="2" id="KW-1185">Reference proteome</keyword>
<proteinExistence type="predicted"/>
<dbReference type="Pfam" id="PF04299">
    <property type="entry name" value="FMN_bind_2"/>
    <property type="match status" value="1"/>
</dbReference>
<evidence type="ECO:0000313" key="2">
    <source>
        <dbReference type="Proteomes" id="UP000594759"/>
    </source>
</evidence>
<sequence>MYTSKLNQVSDKEELVSFMKRFSFATIVSTIDQIPQATHLPFTITYENEVVTLHAHFAKANQQAKNIEGQTVLVIFSEPHAYISPKHYDKTESVPTWNYYAVHAYGNCIVVQDHSDAIRSLEDMILTYEPGYRPQWDSLSDSFKDKMLNGIVPFTITVTELQASQKMSQNKTIDEQKRIINTLSKSENSQDRITAEYMTSNLKKKS</sequence>
<dbReference type="SUPFAM" id="SSF50475">
    <property type="entry name" value="FMN-binding split barrel"/>
    <property type="match status" value="1"/>
</dbReference>
<dbReference type="AlphaFoldDB" id="A0A7U3SPT8"/>
<dbReference type="InterPro" id="IPR012349">
    <property type="entry name" value="Split_barrel_FMN-bd"/>
</dbReference>
<dbReference type="Proteomes" id="UP000594759">
    <property type="component" value="Chromosome"/>
</dbReference>
<dbReference type="KEGG" id="pex:IZT61_14270"/>
<organism evidence="1 2">
    <name type="scientific">Pedobacter endophyticus</name>
    <dbReference type="NCBI Taxonomy" id="2789740"/>
    <lineage>
        <taxon>Bacteria</taxon>
        <taxon>Pseudomonadati</taxon>
        <taxon>Bacteroidota</taxon>
        <taxon>Sphingobacteriia</taxon>
        <taxon>Sphingobacteriales</taxon>
        <taxon>Sphingobacteriaceae</taxon>
        <taxon>Pedobacter</taxon>
    </lineage>
</organism>
<dbReference type="Gene3D" id="2.30.110.10">
    <property type="entry name" value="Electron Transport, Fmn-binding Protein, Chain A"/>
    <property type="match status" value="1"/>
</dbReference>
<gene>
    <name evidence="1" type="ORF">IZT61_14270</name>
</gene>
<dbReference type="RefSeq" id="WP_196097607.1">
    <property type="nucleotide sequence ID" value="NZ_CP064939.1"/>
</dbReference>
<dbReference type="PANTHER" id="PTHR35802">
    <property type="entry name" value="PROTEASE SYNTHASE AND SPORULATION PROTEIN PAI 2"/>
    <property type="match status" value="1"/>
</dbReference>
<name>A0A7U3SPT8_9SPHI</name>
<accession>A0A7U3SPT8</accession>
<protein>
    <submittedName>
        <fullName evidence="1">FMN-binding negative transcriptional regulator</fullName>
    </submittedName>
</protein>
<reference evidence="1 2" key="1">
    <citation type="submission" date="2020-11" db="EMBL/GenBank/DDBJ databases">
        <title>Pedobacter endophytica, an endophytic bacteria isolated form Carex pumila.</title>
        <authorList>
            <person name="Peng Y."/>
            <person name="Jiang L."/>
            <person name="Lee J."/>
        </authorList>
    </citation>
    <scope>NUCLEOTIDE SEQUENCE [LARGE SCALE GENOMIC DNA]</scope>
    <source>
        <strain evidence="1 2">JBR3-12</strain>
    </source>
</reference>
<dbReference type="InterPro" id="IPR007396">
    <property type="entry name" value="TR_PAI2-type"/>
</dbReference>
<dbReference type="PIRSF" id="PIRSF010372">
    <property type="entry name" value="PaiB"/>
    <property type="match status" value="1"/>
</dbReference>
<dbReference type="EMBL" id="CP064939">
    <property type="protein sequence ID" value="QPH38254.1"/>
    <property type="molecule type" value="Genomic_DNA"/>
</dbReference>
<dbReference type="PANTHER" id="PTHR35802:SF1">
    <property type="entry name" value="PROTEASE SYNTHASE AND SPORULATION PROTEIN PAI 2"/>
    <property type="match status" value="1"/>
</dbReference>
<evidence type="ECO:0000313" key="1">
    <source>
        <dbReference type="EMBL" id="QPH38254.1"/>
    </source>
</evidence>